<keyword evidence="6" id="KW-1185">Reference proteome</keyword>
<comment type="similarity">
    <text evidence="1">Belongs to the RUS1 family.</text>
</comment>
<feature type="transmembrane region" description="Helical" evidence="3">
    <location>
        <begin position="482"/>
        <end position="508"/>
    </location>
</feature>
<evidence type="ECO:0000313" key="5">
    <source>
        <dbReference type="EMBL" id="THG09820.1"/>
    </source>
</evidence>
<dbReference type="Proteomes" id="UP000306102">
    <property type="component" value="Unassembled WGS sequence"/>
</dbReference>
<keyword evidence="3" id="KW-0812">Transmembrane</keyword>
<dbReference type="AlphaFoldDB" id="A0A4S4E1W2"/>
<proteinExistence type="inferred from homology"/>
<feature type="region of interest" description="Disordered" evidence="2">
    <location>
        <begin position="209"/>
        <end position="228"/>
    </location>
</feature>
<keyword evidence="3" id="KW-1133">Transmembrane helix</keyword>
<evidence type="ECO:0000259" key="4">
    <source>
        <dbReference type="Pfam" id="PF04884"/>
    </source>
</evidence>
<sequence length="686" mass="75428">MKKKKKEKKIQNKEEIAEDWCFVCKDGGLWWIASCLRLQPIFFSLTQPNSEGKTDDEEEATNNGQQYTTGKTRNTFIKHPHSDFGALMDDCVLTSMDTSLSNVYDSFTRGDPIIDSSASSRYYMASVVTITLQVRRVARAYHMADAAHITRDGREGLDAIAEIRELLYDGLQQAHRRDRLDFGHFGEDPYMGVDITVTSMPHPNMPSIKPSTSMPSTSMPPPHPTARHAHQSDYFNMEHFGERPSMGLSPHGPSAAMHTQQTSPPECTNYTSQFATQVDPLMSEHTSTHHGHILDPSWSPPLYRTAVGTPVTLLAPLSTTCLFTMIPSASTLTTPDPFTVPSSPTPPSFPTPHMTFTYHVDPLITHDLHIDGEGEGQVHAPTRGTGRGRGCGGRRGVSRGRGRGRRQAIDHDNNAADDGVSQLSAILDAAVAAIFRYYFEGRGSCLLCCWLLVAGCLLFLDSGCCRLCVAAAGFMLLWMRLLGASCLLFLDSGCCRLCVAAAGFTLLWMRRDSVHTVGTFTLSCLYLGVLSVGFVLAPHLLLCLHYKKSHLWRAFLATIVLAFWRPNFSIFGDYSAWVGKMLFARQGKKFDYDLKQVFQLRFSDDLLMELGAGIELATAANVGAVTSTSTHTPIYKAFAKGENIGDVTVKGECVGNIADLDRINSMQNGKIVGSLTSCLSIDILTL</sequence>
<dbReference type="PANTHER" id="PTHR12770">
    <property type="entry name" value="RUS1 FAMILY PROTEIN C16ORF58"/>
    <property type="match status" value="1"/>
</dbReference>
<feature type="transmembrane region" description="Helical" evidence="3">
    <location>
        <begin position="445"/>
        <end position="476"/>
    </location>
</feature>
<evidence type="ECO:0000256" key="1">
    <source>
        <dbReference type="ARBA" id="ARBA00007558"/>
    </source>
</evidence>
<keyword evidence="3" id="KW-0472">Membrane</keyword>
<dbReference type="EMBL" id="SDRB02008199">
    <property type="protein sequence ID" value="THG09820.1"/>
    <property type="molecule type" value="Genomic_DNA"/>
</dbReference>
<feature type="compositionally biased region" description="Gly residues" evidence="2">
    <location>
        <begin position="385"/>
        <end position="395"/>
    </location>
</feature>
<dbReference type="InterPro" id="IPR054549">
    <property type="entry name" value="UVB_sens_RUS_dom"/>
</dbReference>
<gene>
    <name evidence="5" type="ORF">TEA_005447</name>
</gene>
<feature type="compositionally biased region" description="Polar residues" evidence="2">
    <location>
        <begin position="61"/>
        <end position="71"/>
    </location>
</feature>
<feature type="region of interest" description="Disordered" evidence="2">
    <location>
        <begin position="48"/>
        <end position="71"/>
    </location>
</feature>
<organism evidence="5 6">
    <name type="scientific">Camellia sinensis var. sinensis</name>
    <name type="common">China tea</name>
    <dbReference type="NCBI Taxonomy" id="542762"/>
    <lineage>
        <taxon>Eukaryota</taxon>
        <taxon>Viridiplantae</taxon>
        <taxon>Streptophyta</taxon>
        <taxon>Embryophyta</taxon>
        <taxon>Tracheophyta</taxon>
        <taxon>Spermatophyta</taxon>
        <taxon>Magnoliopsida</taxon>
        <taxon>eudicotyledons</taxon>
        <taxon>Gunneridae</taxon>
        <taxon>Pentapetalae</taxon>
        <taxon>asterids</taxon>
        <taxon>Ericales</taxon>
        <taxon>Theaceae</taxon>
        <taxon>Camellia</taxon>
    </lineage>
</organism>
<dbReference type="Pfam" id="PF04884">
    <property type="entry name" value="UVB_sens_prot"/>
    <property type="match status" value="1"/>
</dbReference>
<name>A0A4S4E1W2_CAMSN</name>
<dbReference type="InterPro" id="IPR006968">
    <property type="entry name" value="RUS_fam"/>
</dbReference>
<feature type="transmembrane region" description="Helical" evidence="3">
    <location>
        <begin position="554"/>
        <end position="579"/>
    </location>
</feature>
<feature type="transmembrane region" description="Helical" evidence="3">
    <location>
        <begin position="520"/>
        <end position="542"/>
    </location>
</feature>
<evidence type="ECO:0000313" key="6">
    <source>
        <dbReference type="Proteomes" id="UP000306102"/>
    </source>
</evidence>
<accession>A0A4S4E1W2</accession>
<feature type="compositionally biased region" description="Basic residues" evidence="2">
    <location>
        <begin position="396"/>
        <end position="406"/>
    </location>
</feature>
<dbReference type="PANTHER" id="PTHR12770:SF20">
    <property type="entry name" value="PROTEIN ROOT UVB SENSITIVE 6"/>
    <property type="match status" value="1"/>
</dbReference>
<comment type="caution">
    <text evidence="5">The sequence shown here is derived from an EMBL/GenBank/DDBJ whole genome shotgun (WGS) entry which is preliminary data.</text>
</comment>
<feature type="domain" description="Protein root UVB sensitive/RUS" evidence="4">
    <location>
        <begin position="570"/>
        <end position="660"/>
    </location>
</feature>
<evidence type="ECO:0000256" key="3">
    <source>
        <dbReference type="SAM" id="Phobius"/>
    </source>
</evidence>
<evidence type="ECO:0000256" key="2">
    <source>
        <dbReference type="SAM" id="MobiDB-lite"/>
    </source>
</evidence>
<reference evidence="5 6" key="1">
    <citation type="journal article" date="2018" name="Proc. Natl. Acad. Sci. U.S.A.">
        <title>Draft genome sequence of Camellia sinensis var. sinensis provides insights into the evolution of the tea genome and tea quality.</title>
        <authorList>
            <person name="Wei C."/>
            <person name="Yang H."/>
            <person name="Wang S."/>
            <person name="Zhao J."/>
            <person name="Liu C."/>
            <person name="Gao L."/>
            <person name="Xia E."/>
            <person name="Lu Y."/>
            <person name="Tai Y."/>
            <person name="She G."/>
            <person name="Sun J."/>
            <person name="Cao H."/>
            <person name="Tong W."/>
            <person name="Gao Q."/>
            <person name="Li Y."/>
            <person name="Deng W."/>
            <person name="Jiang X."/>
            <person name="Wang W."/>
            <person name="Chen Q."/>
            <person name="Zhang S."/>
            <person name="Li H."/>
            <person name="Wu J."/>
            <person name="Wang P."/>
            <person name="Li P."/>
            <person name="Shi C."/>
            <person name="Zheng F."/>
            <person name="Jian J."/>
            <person name="Huang B."/>
            <person name="Shan D."/>
            <person name="Shi M."/>
            <person name="Fang C."/>
            <person name="Yue Y."/>
            <person name="Li F."/>
            <person name="Li D."/>
            <person name="Wei S."/>
            <person name="Han B."/>
            <person name="Jiang C."/>
            <person name="Yin Y."/>
            <person name="Xia T."/>
            <person name="Zhang Z."/>
            <person name="Bennetzen J.L."/>
            <person name="Zhao S."/>
            <person name="Wan X."/>
        </authorList>
    </citation>
    <scope>NUCLEOTIDE SEQUENCE [LARGE SCALE GENOMIC DNA]</scope>
    <source>
        <strain evidence="6">cv. Shuchazao</strain>
        <tissue evidence="5">Leaf</tissue>
    </source>
</reference>
<feature type="region of interest" description="Disordered" evidence="2">
    <location>
        <begin position="375"/>
        <end position="413"/>
    </location>
</feature>
<protein>
    <recommendedName>
        <fullName evidence="4">Protein root UVB sensitive/RUS domain-containing protein</fullName>
    </recommendedName>
</protein>